<feature type="active site" description="Proton acceptor" evidence="6">
    <location>
        <position position="202"/>
    </location>
</feature>
<dbReference type="NCBIfam" id="NF005559">
    <property type="entry name" value="PRK07231.1"/>
    <property type="match status" value="1"/>
</dbReference>
<dbReference type="EC" id="1.1.1.100" evidence="2"/>
<dbReference type="Gene3D" id="3.40.50.720">
    <property type="entry name" value="NAD(P)-binding Rossmann-like Domain"/>
    <property type="match status" value="1"/>
</dbReference>
<reference evidence="10" key="1">
    <citation type="submission" date="2021-01" db="EMBL/GenBank/DDBJ databases">
        <authorList>
            <person name="Corre E."/>
            <person name="Pelletier E."/>
            <person name="Niang G."/>
            <person name="Scheremetjew M."/>
            <person name="Finn R."/>
            <person name="Kale V."/>
            <person name="Holt S."/>
            <person name="Cochrane G."/>
            <person name="Meng A."/>
            <person name="Brown T."/>
            <person name="Cohen L."/>
        </authorList>
    </citation>
    <scope>NUCLEOTIDE SEQUENCE</scope>
    <source>
        <strain evidence="10">Pop2</strain>
    </source>
</reference>
<evidence type="ECO:0000256" key="6">
    <source>
        <dbReference type="PIRSR" id="PIRSR611284-1"/>
    </source>
</evidence>
<evidence type="ECO:0000259" key="9">
    <source>
        <dbReference type="SMART" id="SM00822"/>
    </source>
</evidence>
<feature type="binding site" evidence="7">
    <location>
        <begin position="59"/>
        <end position="62"/>
    </location>
    <ligand>
        <name>NADP(+)</name>
        <dbReference type="ChEBI" id="CHEBI:58349"/>
    </ligand>
</feature>
<dbReference type="GO" id="GO:0004316">
    <property type="term" value="F:3-oxoacyl-[acyl-carrier-protein] reductase (NADPH) activity"/>
    <property type="evidence" value="ECO:0007669"/>
    <property type="project" value="UniProtKB-EC"/>
</dbReference>
<dbReference type="SMART" id="SM00822">
    <property type="entry name" value="PKS_KR"/>
    <property type="match status" value="1"/>
</dbReference>
<dbReference type="Pfam" id="PF13561">
    <property type="entry name" value="adh_short_C2"/>
    <property type="match status" value="1"/>
</dbReference>
<dbReference type="PRINTS" id="PR00080">
    <property type="entry name" value="SDRFAMILY"/>
</dbReference>
<feature type="binding site" evidence="7">
    <location>
        <position position="235"/>
    </location>
    <ligand>
        <name>NADP(+)</name>
        <dbReference type="ChEBI" id="CHEBI:58349"/>
    </ligand>
</feature>
<dbReference type="CDD" id="cd05333">
    <property type="entry name" value="BKR_SDR_c"/>
    <property type="match status" value="1"/>
</dbReference>
<evidence type="ECO:0000256" key="7">
    <source>
        <dbReference type="PIRSR" id="PIRSR611284-2"/>
    </source>
</evidence>
<dbReference type="GO" id="GO:0051287">
    <property type="term" value="F:NAD binding"/>
    <property type="evidence" value="ECO:0007669"/>
    <property type="project" value="InterPro"/>
</dbReference>
<dbReference type="GO" id="GO:0006633">
    <property type="term" value="P:fatty acid biosynthetic process"/>
    <property type="evidence" value="ECO:0007669"/>
    <property type="project" value="InterPro"/>
</dbReference>
<feature type="binding site" evidence="7">
    <location>
        <begin position="202"/>
        <end position="206"/>
    </location>
    <ligand>
        <name>NADP(+)</name>
        <dbReference type="ChEBI" id="CHEBI:58349"/>
    </ligand>
</feature>
<dbReference type="InterPro" id="IPR057326">
    <property type="entry name" value="KR_dom"/>
</dbReference>
<evidence type="ECO:0000256" key="2">
    <source>
        <dbReference type="ARBA" id="ARBA00012948"/>
    </source>
</evidence>
<name>A0A7S1YNY6_9STRA</name>
<comment type="catalytic activity">
    <reaction evidence="5">
        <text>a (3R)-hydroxyacyl-[ACP] + NADP(+) = a 3-oxoacyl-[ACP] + NADPH + H(+)</text>
        <dbReference type="Rhea" id="RHEA:17397"/>
        <dbReference type="Rhea" id="RHEA-COMP:9916"/>
        <dbReference type="Rhea" id="RHEA-COMP:9945"/>
        <dbReference type="ChEBI" id="CHEBI:15378"/>
        <dbReference type="ChEBI" id="CHEBI:57783"/>
        <dbReference type="ChEBI" id="CHEBI:58349"/>
        <dbReference type="ChEBI" id="CHEBI:78776"/>
        <dbReference type="ChEBI" id="CHEBI:78827"/>
        <dbReference type="EC" id="1.1.1.100"/>
    </reaction>
</comment>
<feature type="signal peptide" evidence="8">
    <location>
        <begin position="1"/>
        <end position="20"/>
    </location>
</feature>
<evidence type="ECO:0000256" key="5">
    <source>
        <dbReference type="ARBA" id="ARBA00048508"/>
    </source>
</evidence>
<evidence type="ECO:0000313" key="10">
    <source>
        <dbReference type="EMBL" id="CAD9313721.1"/>
    </source>
</evidence>
<sequence length="297" mass="30859">MKFLGVSAAFIACVVGVASAFTSSPSPLAFSRPSVVSPRRSANALSMVADDAKVILVTGASRGLGRAIAVELGNQGQKVVVNYAGSKDAADETVEMVKAAGGDAIAVQANCANIDEIGAMFKTSVEAFGTVDVLINNAGITKDTLVMRMKPDMWQSVIDVNLSGVFYCTQAFFKVASKKRTGRIINISSVVGQIGNPGQANYAAAKGGVIGLTMSNAKEFATRGITVNCVCPGFIATDMTSELSEEYLKQVSEGIPLKRLGKPEEVAGMCRFLALDPAADYITGHTFNVDGGIAIGA</sequence>
<feature type="binding site" evidence="7">
    <location>
        <position position="137"/>
    </location>
    <ligand>
        <name>NADP(+)</name>
        <dbReference type="ChEBI" id="CHEBI:58349"/>
    </ligand>
</feature>
<feature type="domain" description="Ketoreductase" evidence="9">
    <location>
        <begin position="53"/>
        <end position="233"/>
    </location>
</feature>
<dbReference type="InterPro" id="IPR050259">
    <property type="entry name" value="SDR"/>
</dbReference>
<dbReference type="InterPro" id="IPR011284">
    <property type="entry name" value="3oxo_ACP_reduc"/>
</dbReference>
<dbReference type="EMBL" id="HBGN01000231">
    <property type="protein sequence ID" value="CAD9313721.1"/>
    <property type="molecule type" value="Transcribed_RNA"/>
</dbReference>
<feature type="chain" id="PRO_5030751242" description="3-oxoacyl-[acyl-carrier-protein] reductase" evidence="8">
    <location>
        <begin position="21"/>
        <end position="297"/>
    </location>
</feature>
<dbReference type="InterPro" id="IPR036291">
    <property type="entry name" value="NAD(P)-bd_dom_sf"/>
</dbReference>
<dbReference type="PANTHER" id="PTHR42879:SF2">
    <property type="entry name" value="3-OXOACYL-[ACYL-CARRIER-PROTEIN] REDUCTASE FABG"/>
    <property type="match status" value="1"/>
</dbReference>
<evidence type="ECO:0000256" key="3">
    <source>
        <dbReference type="ARBA" id="ARBA00022857"/>
    </source>
</evidence>
<dbReference type="NCBIfam" id="NF009466">
    <property type="entry name" value="PRK12826.1-2"/>
    <property type="match status" value="1"/>
</dbReference>
<dbReference type="SUPFAM" id="SSF51735">
    <property type="entry name" value="NAD(P)-binding Rossmann-fold domains"/>
    <property type="match status" value="1"/>
</dbReference>
<dbReference type="PANTHER" id="PTHR42879">
    <property type="entry name" value="3-OXOACYL-(ACYL-CARRIER-PROTEIN) REDUCTASE"/>
    <property type="match status" value="1"/>
</dbReference>
<dbReference type="FunFam" id="3.40.50.720:FF:000115">
    <property type="entry name" value="3-oxoacyl-[acyl-carrier-protein] reductase FabG"/>
    <property type="match status" value="1"/>
</dbReference>
<dbReference type="AlphaFoldDB" id="A0A7S1YNY6"/>
<evidence type="ECO:0000256" key="4">
    <source>
        <dbReference type="ARBA" id="ARBA00023002"/>
    </source>
</evidence>
<keyword evidence="3 7" id="KW-0521">NADP</keyword>
<proteinExistence type="inferred from homology"/>
<organism evidence="10">
    <name type="scientific">Ditylum brightwellii</name>
    <dbReference type="NCBI Taxonomy" id="49249"/>
    <lineage>
        <taxon>Eukaryota</taxon>
        <taxon>Sar</taxon>
        <taxon>Stramenopiles</taxon>
        <taxon>Ochrophyta</taxon>
        <taxon>Bacillariophyta</taxon>
        <taxon>Mediophyceae</taxon>
        <taxon>Lithodesmiophycidae</taxon>
        <taxon>Lithodesmiales</taxon>
        <taxon>Lithodesmiaceae</taxon>
        <taxon>Ditylum</taxon>
    </lineage>
</organism>
<accession>A0A7S1YNY6</accession>
<keyword evidence="8" id="KW-0732">Signal</keyword>
<gene>
    <name evidence="10" type="ORF">DBRI1063_LOCUS127</name>
</gene>
<dbReference type="NCBIfam" id="TIGR01830">
    <property type="entry name" value="3oxo_ACP_reduc"/>
    <property type="match status" value="1"/>
</dbReference>
<comment type="similarity">
    <text evidence="1">Belongs to the short-chain dehydrogenases/reductases (SDR) family.</text>
</comment>
<dbReference type="InterPro" id="IPR002347">
    <property type="entry name" value="SDR_fam"/>
</dbReference>
<keyword evidence="4" id="KW-0560">Oxidoreductase</keyword>
<evidence type="ECO:0000256" key="8">
    <source>
        <dbReference type="SAM" id="SignalP"/>
    </source>
</evidence>
<dbReference type="PRINTS" id="PR00081">
    <property type="entry name" value="GDHRDH"/>
</dbReference>
<evidence type="ECO:0000256" key="1">
    <source>
        <dbReference type="ARBA" id="ARBA00006484"/>
    </source>
</evidence>
<protein>
    <recommendedName>
        <fullName evidence="2">3-oxoacyl-[acyl-carrier-protein] reductase</fullName>
        <ecNumber evidence="2">1.1.1.100</ecNumber>
    </recommendedName>
</protein>